<accession>A0A6G9XWK2</accession>
<dbReference type="AlphaFoldDB" id="A0A6G9XWK2"/>
<dbReference type="RefSeq" id="WP_167464379.1">
    <property type="nucleotide sequence ID" value="NZ_CP046171.1"/>
</dbReference>
<feature type="compositionally biased region" description="Low complexity" evidence="1">
    <location>
        <begin position="33"/>
        <end position="56"/>
    </location>
</feature>
<dbReference type="EMBL" id="CP046171">
    <property type="protein sequence ID" value="QIS05295.1"/>
    <property type="molecule type" value="Genomic_DNA"/>
</dbReference>
<organism evidence="2 3">
    <name type="scientific">Nocardia brasiliensis</name>
    <dbReference type="NCBI Taxonomy" id="37326"/>
    <lineage>
        <taxon>Bacteria</taxon>
        <taxon>Bacillati</taxon>
        <taxon>Actinomycetota</taxon>
        <taxon>Actinomycetes</taxon>
        <taxon>Mycobacteriales</taxon>
        <taxon>Nocardiaceae</taxon>
        <taxon>Nocardia</taxon>
    </lineage>
</organism>
<sequence length="258" mass="28313">MAGGFYNHYDDPDEFWDEEPLRPAAPAAPPPRYDAASGRPPAAAAPSASLSSPDSAARATASTAMARLGLPTPPKSSLVSVDVGPDRLPVRIKLGRDWKFAFAPAQYGQSILEAYRYGMYEWAAHTVESGELPPATVPTLRAAAPLLLRTRSIDEYRDLYDQLFLETPREVYGPGRDAFGQPALRVRATWSKLISITIDPGWAAGTETDFIAHDILDCCQQIRAKKPRPVSDVQLERASDEEVAAQVLEHEQYLLTYS</sequence>
<proteinExistence type="predicted"/>
<protein>
    <submittedName>
        <fullName evidence="2">Uncharacterized protein</fullName>
    </submittedName>
</protein>
<dbReference type="Proteomes" id="UP000501705">
    <property type="component" value="Chromosome"/>
</dbReference>
<reference evidence="2 3" key="1">
    <citation type="journal article" date="2019" name="ACS Chem. Biol.">
        <title>Identification and Mobilization of a Cryptic Antibiotic Biosynthesis Gene Locus from a Human-Pathogenic Nocardia Isolate.</title>
        <authorList>
            <person name="Herisse M."/>
            <person name="Ishida K."/>
            <person name="Porter J.L."/>
            <person name="Howden B."/>
            <person name="Hertweck C."/>
            <person name="Stinear T.P."/>
            <person name="Pidot S.J."/>
        </authorList>
    </citation>
    <scope>NUCLEOTIDE SEQUENCE [LARGE SCALE GENOMIC DNA]</scope>
    <source>
        <strain evidence="2 3">AUSMDU00024985</strain>
    </source>
</reference>
<feature type="region of interest" description="Disordered" evidence="1">
    <location>
        <begin position="1"/>
        <end position="56"/>
    </location>
</feature>
<evidence type="ECO:0000313" key="2">
    <source>
        <dbReference type="EMBL" id="QIS05295.1"/>
    </source>
</evidence>
<name>A0A6G9XWK2_NOCBR</name>
<evidence type="ECO:0000313" key="3">
    <source>
        <dbReference type="Proteomes" id="UP000501705"/>
    </source>
</evidence>
<gene>
    <name evidence="2" type="ORF">F5X71_25940</name>
</gene>
<evidence type="ECO:0000256" key="1">
    <source>
        <dbReference type="SAM" id="MobiDB-lite"/>
    </source>
</evidence>